<reference evidence="1 2" key="1">
    <citation type="submission" date="2016-09" db="EMBL/GenBank/DDBJ databases">
        <authorList>
            <person name="Reverchon S."/>
            <person name="Nasser W."/>
            <person name="Leonard S."/>
            <person name="Brochier C."/>
            <person name="Duprey A."/>
        </authorList>
    </citation>
    <scope>NUCLEOTIDE SEQUENCE [LARGE SCALE GENOMIC DNA]</scope>
    <source>
        <strain evidence="1 2">174/2</strain>
    </source>
</reference>
<sequence length="47" mass="5068">MALTGWFWGHGTLAVATKHFLSGGLSIFRQPAATTHAEGPMVGRPRF</sequence>
<evidence type="ECO:0000313" key="2">
    <source>
        <dbReference type="Proteomes" id="UP000294820"/>
    </source>
</evidence>
<organism evidence="1 2">
    <name type="scientific">Dickeya aquatica</name>
    <dbReference type="NCBI Taxonomy" id="1401087"/>
    <lineage>
        <taxon>Bacteria</taxon>
        <taxon>Pseudomonadati</taxon>
        <taxon>Pseudomonadota</taxon>
        <taxon>Gammaproteobacteria</taxon>
        <taxon>Enterobacterales</taxon>
        <taxon>Pectobacteriaceae</taxon>
        <taxon>Dickeya</taxon>
    </lineage>
</organism>
<protein>
    <submittedName>
        <fullName evidence="1">Uncharacterized protein</fullName>
    </submittedName>
</protein>
<evidence type="ECO:0000313" key="1">
    <source>
        <dbReference type="EMBL" id="SLM63253.1"/>
    </source>
</evidence>
<dbReference type="KEGG" id="daq:DAQ1742_02362"/>
<dbReference type="AlphaFoldDB" id="A0A375AB13"/>
<proteinExistence type="predicted"/>
<dbReference type="EMBL" id="LT615367">
    <property type="protein sequence ID" value="SLM63253.1"/>
    <property type="molecule type" value="Genomic_DNA"/>
</dbReference>
<accession>A0A375AB13</accession>
<gene>
    <name evidence="1" type="ORF">DAQ1742_02362</name>
</gene>
<name>A0A375AB13_9GAMM</name>
<dbReference type="Proteomes" id="UP000294820">
    <property type="component" value="Chromosome 1"/>
</dbReference>
<keyword evidence="2" id="KW-1185">Reference proteome</keyword>